<feature type="compositionally biased region" description="Polar residues" evidence="1">
    <location>
        <begin position="26"/>
        <end position="35"/>
    </location>
</feature>
<evidence type="ECO:0000256" key="1">
    <source>
        <dbReference type="SAM" id="MobiDB-lite"/>
    </source>
</evidence>
<evidence type="ECO:0000313" key="2">
    <source>
        <dbReference type="EMBL" id="SFR23668.1"/>
    </source>
</evidence>
<gene>
    <name evidence="2" type="ORF">SAMN04488564_10793</name>
</gene>
<protein>
    <submittedName>
        <fullName evidence="2">Uncharacterized protein</fullName>
    </submittedName>
</protein>
<keyword evidence="3" id="KW-1185">Reference proteome</keyword>
<dbReference type="AlphaFoldDB" id="A0A1I6F139"/>
<name>A0A1I6F139_9PSEU</name>
<accession>A0A1I6F139</accession>
<sequence length="55" mass="6246">MPDTTQPQPEPGNRAARRAQKRGKQDPNTHFQQPQLRAPLVQPRQFATRRRGGTA</sequence>
<proteinExistence type="predicted"/>
<reference evidence="3" key="1">
    <citation type="submission" date="2016-10" db="EMBL/GenBank/DDBJ databases">
        <authorList>
            <person name="Varghese N."/>
            <person name="Submissions S."/>
        </authorList>
    </citation>
    <scope>NUCLEOTIDE SEQUENCE [LARGE SCALE GENOMIC DNA]</scope>
    <source>
        <strain evidence="3">DSM 44232</strain>
    </source>
</reference>
<dbReference type="EMBL" id="FOYL01000007">
    <property type="protein sequence ID" value="SFR23668.1"/>
    <property type="molecule type" value="Genomic_DNA"/>
</dbReference>
<feature type="region of interest" description="Disordered" evidence="1">
    <location>
        <begin position="1"/>
        <end position="55"/>
    </location>
</feature>
<dbReference type="Proteomes" id="UP000198583">
    <property type="component" value="Unassembled WGS sequence"/>
</dbReference>
<organism evidence="2 3">
    <name type="scientific">Lentzea waywayandensis</name>
    <dbReference type="NCBI Taxonomy" id="84724"/>
    <lineage>
        <taxon>Bacteria</taxon>
        <taxon>Bacillati</taxon>
        <taxon>Actinomycetota</taxon>
        <taxon>Actinomycetes</taxon>
        <taxon>Pseudonocardiales</taxon>
        <taxon>Pseudonocardiaceae</taxon>
        <taxon>Lentzea</taxon>
    </lineage>
</organism>
<evidence type="ECO:0000313" key="3">
    <source>
        <dbReference type="Proteomes" id="UP000198583"/>
    </source>
</evidence>
<dbReference type="STRING" id="84724.SAMN04488564_10793"/>
<dbReference type="RefSeq" id="WP_177320604.1">
    <property type="nucleotide sequence ID" value="NZ_FOYL01000007.1"/>
</dbReference>